<proteinExistence type="predicted"/>
<organism evidence="1 2">
    <name type="scientific">Ambispora gerdemannii</name>
    <dbReference type="NCBI Taxonomy" id="144530"/>
    <lineage>
        <taxon>Eukaryota</taxon>
        <taxon>Fungi</taxon>
        <taxon>Fungi incertae sedis</taxon>
        <taxon>Mucoromycota</taxon>
        <taxon>Glomeromycotina</taxon>
        <taxon>Glomeromycetes</taxon>
        <taxon>Archaeosporales</taxon>
        <taxon>Ambisporaceae</taxon>
        <taxon>Ambispora</taxon>
    </lineage>
</organism>
<name>A0A9N9HTW1_9GLOM</name>
<protein>
    <submittedName>
        <fullName evidence="1">8482_t:CDS:1</fullName>
    </submittedName>
</protein>
<evidence type="ECO:0000313" key="1">
    <source>
        <dbReference type="EMBL" id="CAG8704856.1"/>
    </source>
</evidence>
<feature type="non-terminal residue" evidence="1">
    <location>
        <position position="1"/>
    </location>
</feature>
<dbReference type="AlphaFoldDB" id="A0A9N9HTW1"/>
<evidence type="ECO:0000313" key="2">
    <source>
        <dbReference type="Proteomes" id="UP000789831"/>
    </source>
</evidence>
<accession>A0A9N9HTW1</accession>
<keyword evidence="2" id="KW-1185">Reference proteome</keyword>
<comment type="caution">
    <text evidence="1">The sequence shown here is derived from an EMBL/GenBank/DDBJ whole genome shotgun (WGS) entry which is preliminary data.</text>
</comment>
<gene>
    <name evidence="1" type="ORF">AGERDE_LOCUS13687</name>
</gene>
<dbReference type="Proteomes" id="UP000789831">
    <property type="component" value="Unassembled WGS sequence"/>
</dbReference>
<feature type="non-terminal residue" evidence="1">
    <location>
        <position position="64"/>
    </location>
</feature>
<dbReference type="EMBL" id="CAJVPL010019347">
    <property type="protein sequence ID" value="CAG8704856.1"/>
    <property type="molecule type" value="Genomic_DNA"/>
</dbReference>
<reference evidence="1" key="1">
    <citation type="submission" date="2021-06" db="EMBL/GenBank/DDBJ databases">
        <authorList>
            <person name="Kallberg Y."/>
            <person name="Tangrot J."/>
            <person name="Rosling A."/>
        </authorList>
    </citation>
    <scope>NUCLEOTIDE SEQUENCE</scope>
    <source>
        <strain evidence="1">MT106</strain>
    </source>
</reference>
<sequence length="64" mass="7114">KPTLKNDSKKTTSVVQNAKQKNEMKCLKYSSGKVTGHAQTYYSDGMNKTGILYDLVEGMVEVVK</sequence>